<organism evidence="2 3">
    <name type="scientific">Riccia sorocarpa</name>
    <dbReference type="NCBI Taxonomy" id="122646"/>
    <lineage>
        <taxon>Eukaryota</taxon>
        <taxon>Viridiplantae</taxon>
        <taxon>Streptophyta</taxon>
        <taxon>Embryophyta</taxon>
        <taxon>Marchantiophyta</taxon>
        <taxon>Marchantiopsida</taxon>
        <taxon>Marchantiidae</taxon>
        <taxon>Marchantiales</taxon>
        <taxon>Ricciaceae</taxon>
        <taxon>Riccia</taxon>
    </lineage>
</organism>
<reference evidence="2 3" key="1">
    <citation type="submission" date="2024-09" db="EMBL/GenBank/DDBJ databases">
        <title>Chromosome-scale assembly of Riccia sorocarpa.</title>
        <authorList>
            <person name="Paukszto L."/>
        </authorList>
    </citation>
    <scope>NUCLEOTIDE SEQUENCE [LARGE SCALE GENOMIC DNA]</scope>
    <source>
        <strain evidence="2">LP-2024</strain>
        <tissue evidence="2">Aerial parts of the thallus</tissue>
    </source>
</reference>
<evidence type="ECO:0000256" key="1">
    <source>
        <dbReference type="SAM" id="MobiDB-lite"/>
    </source>
</evidence>
<feature type="compositionally biased region" description="Acidic residues" evidence="1">
    <location>
        <begin position="144"/>
        <end position="164"/>
    </location>
</feature>
<name>A0ABD3H7D5_9MARC</name>
<sequence>MQMTLIRRTLRKEKVSDIGSWADWAERKNKCRPLTLADDTSVEFGLQGQNLAPSFILAATLKVIWQERNEMTYSAKRTRVPVPILLCRAKEMLEAIRKKADSEAKELHFAVAITSTQTAIDRFVNASDGPANTTPQLTNSAQTDLDEDNNTAMSESEEISSTDLDPDHEQEIIQEAATHTITRSPLDDELLLCFEEEHQWSVIRPVNQQQ</sequence>
<dbReference type="EMBL" id="JBJQOH010000005">
    <property type="protein sequence ID" value="KAL3686275.1"/>
    <property type="molecule type" value="Genomic_DNA"/>
</dbReference>
<dbReference type="AlphaFoldDB" id="A0ABD3H7D5"/>
<evidence type="ECO:0000313" key="3">
    <source>
        <dbReference type="Proteomes" id="UP001633002"/>
    </source>
</evidence>
<accession>A0ABD3H7D5</accession>
<evidence type="ECO:0000313" key="2">
    <source>
        <dbReference type="EMBL" id="KAL3686275.1"/>
    </source>
</evidence>
<feature type="compositionally biased region" description="Polar residues" evidence="1">
    <location>
        <begin position="130"/>
        <end position="143"/>
    </location>
</feature>
<gene>
    <name evidence="2" type="ORF">R1sor_008849</name>
</gene>
<feature type="region of interest" description="Disordered" evidence="1">
    <location>
        <begin position="125"/>
        <end position="165"/>
    </location>
</feature>
<keyword evidence="3" id="KW-1185">Reference proteome</keyword>
<proteinExistence type="predicted"/>
<comment type="caution">
    <text evidence="2">The sequence shown here is derived from an EMBL/GenBank/DDBJ whole genome shotgun (WGS) entry which is preliminary data.</text>
</comment>
<dbReference type="Proteomes" id="UP001633002">
    <property type="component" value="Unassembled WGS sequence"/>
</dbReference>
<protein>
    <submittedName>
        <fullName evidence="2">Uncharacterized protein</fullName>
    </submittedName>
</protein>